<evidence type="ECO:0000259" key="9">
    <source>
        <dbReference type="PROSITE" id="PS51914"/>
    </source>
</evidence>
<dbReference type="AlphaFoldDB" id="A0A815CKW4"/>
<evidence type="ECO:0000256" key="8">
    <source>
        <dbReference type="SAM" id="SignalP"/>
    </source>
</evidence>
<dbReference type="SUPFAM" id="SSF50911">
    <property type="entry name" value="Mannose 6-phosphate receptor domain"/>
    <property type="match status" value="1"/>
</dbReference>
<dbReference type="GO" id="GO:0000139">
    <property type="term" value="C:Golgi membrane"/>
    <property type="evidence" value="ECO:0007669"/>
    <property type="project" value="UniProtKB-SubCell"/>
</dbReference>
<keyword evidence="7" id="KW-1015">Disulfide bond</keyword>
<dbReference type="EMBL" id="CAJOBB010002398">
    <property type="protein sequence ID" value="CAF3965465.1"/>
    <property type="molecule type" value="Genomic_DNA"/>
</dbReference>
<gene>
    <name evidence="10" type="ORF">IZO911_LOCUS33221</name>
    <name evidence="11" type="ORF">KXQ929_LOCUS26453</name>
</gene>
<evidence type="ECO:0000256" key="7">
    <source>
        <dbReference type="ARBA" id="ARBA00023157"/>
    </source>
</evidence>
<keyword evidence="3" id="KW-0812">Transmembrane</keyword>
<comment type="subcellular location">
    <subcellularLocation>
        <location evidence="1">Endomembrane system</location>
    </subcellularLocation>
</comment>
<dbReference type="PANTHER" id="PTHR15071:SF0">
    <property type="entry name" value="MANNOSE 6-PHOSPHATE RECEPTOR-LIKE PROTEIN 1"/>
    <property type="match status" value="1"/>
</dbReference>
<evidence type="ECO:0000256" key="2">
    <source>
        <dbReference type="ARBA" id="ARBA00022448"/>
    </source>
</evidence>
<dbReference type="Gene3D" id="2.70.130.10">
    <property type="entry name" value="Mannose-6-phosphate receptor binding domain"/>
    <property type="match status" value="1"/>
</dbReference>
<dbReference type="PROSITE" id="PS51914">
    <property type="entry name" value="MRH"/>
    <property type="match status" value="1"/>
</dbReference>
<keyword evidence="4 8" id="KW-0732">Signal</keyword>
<comment type="caution">
    <text evidence="10">The sequence shown here is derived from an EMBL/GenBank/DDBJ whole genome shotgun (WGS) entry which is preliminary data.</text>
</comment>
<accession>A0A815CKW4</accession>
<name>A0A815CKW4_9BILA</name>
<evidence type="ECO:0000256" key="1">
    <source>
        <dbReference type="ARBA" id="ARBA00004308"/>
    </source>
</evidence>
<dbReference type="InterPro" id="IPR044865">
    <property type="entry name" value="MRH_dom"/>
</dbReference>
<dbReference type="GO" id="GO:0010008">
    <property type="term" value="C:endosome membrane"/>
    <property type="evidence" value="ECO:0007669"/>
    <property type="project" value="UniProtKB-SubCell"/>
</dbReference>
<evidence type="ECO:0000313" key="11">
    <source>
        <dbReference type="EMBL" id="CAF3965465.1"/>
    </source>
</evidence>
<keyword evidence="5" id="KW-1133">Transmembrane helix</keyword>
<feature type="domain" description="MRH" evidence="9">
    <location>
        <begin position="28"/>
        <end position="159"/>
    </location>
</feature>
<dbReference type="Proteomes" id="UP000663860">
    <property type="component" value="Unassembled WGS sequence"/>
</dbReference>
<proteinExistence type="predicted"/>
<keyword evidence="6" id="KW-0472">Membrane</keyword>
<feature type="signal peptide" evidence="8">
    <location>
        <begin position="1"/>
        <end position="18"/>
    </location>
</feature>
<evidence type="ECO:0000256" key="4">
    <source>
        <dbReference type="ARBA" id="ARBA00022729"/>
    </source>
</evidence>
<dbReference type="EMBL" id="CAJNOE010000601">
    <property type="protein sequence ID" value="CAF1285654.1"/>
    <property type="molecule type" value="Genomic_DNA"/>
</dbReference>
<dbReference type="InterPro" id="IPR009011">
    <property type="entry name" value="Man6P_isomerase_rcpt-bd_dom_sf"/>
</dbReference>
<reference evidence="10" key="1">
    <citation type="submission" date="2021-02" db="EMBL/GenBank/DDBJ databases">
        <authorList>
            <person name="Nowell W R."/>
        </authorList>
    </citation>
    <scope>NUCLEOTIDE SEQUENCE</scope>
</reference>
<evidence type="ECO:0000256" key="3">
    <source>
        <dbReference type="ARBA" id="ARBA00022692"/>
    </source>
</evidence>
<dbReference type="Proteomes" id="UP000663868">
    <property type="component" value="Unassembled WGS sequence"/>
</dbReference>
<evidence type="ECO:0000256" key="6">
    <source>
        <dbReference type="ARBA" id="ARBA00023136"/>
    </source>
</evidence>
<organism evidence="10 12">
    <name type="scientific">Adineta steineri</name>
    <dbReference type="NCBI Taxonomy" id="433720"/>
    <lineage>
        <taxon>Eukaryota</taxon>
        <taxon>Metazoa</taxon>
        <taxon>Spiralia</taxon>
        <taxon>Gnathifera</taxon>
        <taxon>Rotifera</taxon>
        <taxon>Eurotatoria</taxon>
        <taxon>Bdelloidea</taxon>
        <taxon>Adinetida</taxon>
        <taxon>Adinetidae</taxon>
        <taxon>Adineta</taxon>
    </lineage>
</organism>
<evidence type="ECO:0000313" key="12">
    <source>
        <dbReference type="Proteomes" id="UP000663860"/>
    </source>
</evidence>
<keyword evidence="2" id="KW-0813">Transport</keyword>
<dbReference type="PANTHER" id="PTHR15071">
    <property type="entry name" value="MANNOSE-6-PHOSPHATE RECEPTOR FAMILY MEMBER"/>
    <property type="match status" value="1"/>
</dbReference>
<feature type="chain" id="PRO_5035686233" description="MRH domain-containing protein" evidence="8">
    <location>
        <begin position="19"/>
        <end position="161"/>
    </location>
</feature>
<protein>
    <recommendedName>
        <fullName evidence="9">MRH domain-containing protein</fullName>
    </recommendedName>
</protein>
<sequence>MITILFFVLVLHIEFTQHASVDSLTKSKDCIYNDGRFGTINLSHVGLKQGIPAFRHIRKDDYVYSYNPCYAFSEEPTCINVAICQTAKDESASYILAYNSIVTWSISIDGKVTLVYATTERQSIVNLVCSEEIDQLIINEEYERNHYNFTLTSKCACWDKC</sequence>
<evidence type="ECO:0000313" key="10">
    <source>
        <dbReference type="EMBL" id="CAF1285654.1"/>
    </source>
</evidence>
<dbReference type="GO" id="GO:0005802">
    <property type="term" value="C:trans-Golgi network"/>
    <property type="evidence" value="ECO:0007669"/>
    <property type="project" value="TreeGrafter"/>
</dbReference>
<evidence type="ECO:0000256" key="5">
    <source>
        <dbReference type="ARBA" id="ARBA00022989"/>
    </source>
</evidence>